<dbReference type="Proteomes" id="UP000703590">
    <property type="component" value="Unassembled WGS sequence"/>
</dbReference>
<dbReference type="RefSeq" id="WP_205460004.1">
    <property type="nucleotide sequence ID" value="NZ_JAFHKK010000038.1"/>
</dbReference>
<reference evidence="13 14" key="1">
    <citation type="submission" date="2021-02" db="EMBL/GenBank/DDBJ databases">
        <title>Sulfurospirillum tamanensis sp. nov.</title>
        <authorList>
            <person name="Frolova A."/>
            <person name="Merkel A."/>
            <person name="Slobodkin A."/>
        </authorList>
    </citation>
    <scope>NUCLEOTIDE SEQUENCE [LARGE SCALE GENOMIC DNA]</scope>
    <source>
        <strain evidence="13 14">T05b</strain>
    </source>
</reference>
<dbReference type="PANTHER" id="PTHR32089">
    <property type="entry name" value="METHYL-ACCEPTING CHEMOTAXIS PROTEIN MCPB"/>
    <property type="match status" value="1"/>
</dbReference>
<evidence type="ECO:0000256" key="1">
    <source>
        <dbReference type="ARBA" id="ARBA00004651"/>
    </source>
</evidence>
<dbReference type="CDD" id="cd06225">
    <property type="entry name" value="HAMP"/>
    <property type="match status" value="1"/>
</dbReference>
<dbReference type="CDD" id="cd12912">
    <property type="entry name" value="PDC2_MCP_like"/>
    <property type="match status" value="1"/>
</dbReference>
<dbReference type="Pfam" id="PF00015">
    <property type="entry name" value="MCPsignal"/>
    <property type="match status" value="1"/>
</dbReference>
<reference evidence="13 14" key="3">
    <citation type="submission" date="2021-02" db="EMBL/GenBank/DDBJ databases">
        <authorList>
            <person name="Merkel A.Y."/>
        </authorList>
    </citation>
    <scope>NUCLEOTIDE SEQUENCE [LARGE SCALE GENOMIC DNA]</scope>
    <source>
        <strain evidence="13 14">T05b</strain>
    </source>
</reference>
<comment type="caution">
    <text evidence="13">The sequence shown here is derived from an EMBL/GenBank/DDBJ whole genome shotgun (WGS) entry which is preliminary data.</text>
</comment>
<evidence type="ECO:0000256" key="8">
    <source>
        <dbReference type="ARBA" id="ARBA00029447"/>
    </source>
</evidence>
<dbReference type="Pfam" id="PF02743">
    <property type="entry name" value="dCache_1"/>
    <property type="match status" value="1"/>
</dbReference>
<dbReference type="InterPro" id="IPR003660">
    <property type="entry name" value="HAMP_dom"/>
</dbReference>
<feature type="domain" description="Methyl-accepting transducer" evidence="11">
    <location>
        <begin position="355"/>
        <end position="591"/>
    </location>
</feature>
<organism evidence="13 14">
    <name type="scientific">Sulfurospirillum tamanense</name>
    <dbReference type="NCBI Taxonomy" id="2813362"/>
    <lineage>
        <taxon>Bacteria</taxon>
        <taxon>Pseudomonadati</taxon>
        <taxon>Campylobacterota</taxon>
        <taxon>Epsilonproteobacteria</taxon>
        <taxon>Campylobacterales</taxon>
        <taxon>Sulfurospirillaceae</taxon>
        <taxon>Sulfurospirillum</taxon>
    </lineage>
</organism>
<keyword evidence="7 9" id="KW-0807">Transducer</keyword>
<feature type="transmembrane region" description="Helical" evidence="10">
    <location>
        <begin position="276"/>
        <end position="299"/>
    </location>
</feature>
<evidence type="ECO:0000259" key="11">
    <source>
        <dbReference type="PROSITE" id="PS50111"/>
    </source>
</evidence>
<evidence type="ECO:0000256" key="7">
    <source>
        <dbReference type="ARBA" id="ARBA00023224"/>
    </source>
</evidence>
<feature type="domain" description="HAMP" evidence="12">
    <location>
        <begin position="296"/>
        <end position="350"/>
    </location>
</feature>
<keyword evidence="4 10" id="KW-0812">Transmembrane</keyword>
<dbReference type="SMART" id="SM00304">
    <property type="entry name" value="HAMP"/>
    <property type="match status" value="1"/>
</dbReference>
<dbReference type="CDD" id="cd12913">
    <property type="entry name" value="PDC1_MCP_like"/>
    <property type="match status" value="1"/>
</dbReference>
<evidence type="ECO:0000259" key="12">
    <source>
        <dbReference type="PROSITE" id="PS50885"/>
    </source>
</evidence>
<dbReference type="EMBL" id="JAFHKK010000038">
    <property type="protein sequence ID" value="MBN2965443.1"/>
    <property type="molecule type" value="Genomic_DNA"/>
</dbReference>
<proteinExistence type="inferred from homology"/>
<keyword evidence="14" id="KW-1185">Reference proteome</keyword>
<evidence type="ECO:0000256" key="2">
    <source>
        <dbReference type="ARBA" id="ARBA00022475"/>
    </source>
</evidence>
<dbReference type="Pfam" id="PF00672">
    <property type="entry name" value="HAMP"/>
    <property type="match status" value="1"/>
</dbReference>
<dbReference type="InterPro" id="IPR004089">
    <property type="entry name" value="MCPsignal_dom"/>
</dbReference>
<dbReference type="Gene3D" id="6.10.340.10">
    <property type="match status" value="1"/>
</dbReference>
<keyword evidence="3" id="KW-0145">Chemotaxis</keyword>
<feature type="transmembrane region" description="Helical" evidence="10">
    <location>
        <begin position="7"/>
        <end position="28"/>
    </location>
</feature>
<dbReference type="PROSITE" id="PS50885">
    <property type="entry name" value="HAMP"/>
    <property type="match status" value="1"/>
</dbReference>
<protein>
    <submittedName>
        <fullName evidence="13">Methyl-accepting chemotaxis protein</fullName>
    </submittedName>
</protein>
<dbReference type="SUPFAM" id="SSF103190">
    <property type="entry name" value="Sensory domain-like"/>
    <property type="match status" value="1"/>
</dbReference>
<evidence type="ECO:0000256" key="10">
    <source>
        <dbReference type="SAM" id="Phobius"/>
    </source>
</evidence>
<accession>A0ABS2WV37</accession>
<comment type="subcellular location">
    <subcellularLocation>
        <location evidence="1">Cell membrane</location>
        <topology evidence="1">Multi-pass membrane protein</topology>
    </subcellularLocation>
</comment>
<dbReference type="PROSITE" id="PS50111">
    <property type="entry name" value="CHEMOTAXIS_TRANSDUC_2"/>
    <property type="match status" value="1"/>
</dbReference>
<gene>
    <name evidence="13" type="ORF">JWV37_11675</name>
</gene>
<dbReference type="InterPro" id="IPR033479">
    <property type="entry name" value="dCache_1"/>
</dbReference>
<comment type="similarity">
    <text evidence="8">Belongs to the methyl-accepting chemotaxis (MCP) protein family.</text>
</comment>
<dbReference type="PANTHER" id="PTHR32089:SF117">
    <property type="entry name" value="METHYL ACCEPTING SENSORY TRANSDUCER WITH CACHE_1 SMALL MOLECULE BINDING DOMAIN"/>
    <property type="match status" value="1"/>
</dbReference>
<reference evidence="14" key="2">
    <citation type="submission" date="2021-02" db="EMBL/GenBank/DDBJ databases">
        <title>Sulfurospirillum tamanensis sp. nov.</title>
        <authorList>
            <person name="Merkel A.Y."/>
        </authorList>
    </citation>
    <scope>NUCLEOTIDE SEQUENCE [LARGE SCALE GENOMIC DNA]</scope>
    <source>
        <strain evidence="14">T05b</strain>
    </source>
</reference>
<name>A0ABS2WV37_9BACT</name>
<dbReference type="Gene3D" id="3.30.450.20">
    <property type="entry name" value="PAS domain"/>
    <property type="match status" value="2"/>
</dbReference>
<evidence type="ECO:0000256" key="3">
    <source>
        <dbReference type="ARBA" id="ARBA00022500"/>
    </source>
</evidence>
<dbReference type="Gene3D" id="1.10.287.950">
    <property type="entry name" value="Methyl-accepting chemotaxis protein"/>
    <property type="match status" value="1"/>
</dbReference>
<dbReference type="InterPro" id="IPR029151">
    <property type="entry name" value="Sensor-like_sf"/>
</dbReference>
<evidence type="ECO:0000256" key="9">
    <source>
        <dbReference type="PROSITE-ProRule" id="PRU00284"/>
    </source>
</evidence>
<keyword evidence="2" id="KW-1003">Cell membrane</keyword>
<keyword evidence="5 10" id="KW-1133">Transmembrane helix</keyword>
<evidence type="ECO:0000256" key="4">
    <source>
        <dbReference type="ARBA" id="ARBA00022692"/>
    </source>
</evidence>
<evidence type="ECO:0000313" key="13">
    <source>
        <dbReference type="EMBL" id="MBN2965443.1"/>
    </source>
</evidence>
<evidence type="ECO:0000313" key="14">
    <source>
        <dbReference type="Proteomes" id="UP000703590"/>
    </source>
</evidence>
<keyword evidence="6 10" id="KW-0472">Membrane</keyword>
<dbReference type="SUPFAM" id="SSF58104">
    <property type="entry name" value="Methyl-accepting chemotaxis protein (MCP) signaling domain"/>
    <property type="match status" value="1"/>
</dbReference>
<dbReference type="SMART" id="SM00283">
    <property type="entry name" value="MA"/>
    <property type="match status" value="1"/>
</dbReference>
<evidence type="ECO:0000256" key="6">
    <source>
        <dbReference type="ARBA" id="ARBA00023136"/>
    </source>
</evidence>
<sequence>MNFKTKITLVISVFMVASLGVFGIFGYMDTKRNSLLQVEKSVMMASHALTDYIDLWVASKKAVIASGARSLFDLEEISEQELKTRLREITQTIGGIDSFVGTEVEGKMIYGTDTQPRAGFDPRVRPWYTLAKSAMKEVATDAYISASTKSHIVAVAAPIVKDGKFLGAVSTSIDLKMLFKELENIKFEGGYTMIQDTKGLIISHPELELIGKDLAEVAPDLARQIGASNEGVIEYMYKGSEKIYTYKVSNETGWRPAITFDKVTAYVFLNSQVRQLMLVGLGMLIVVVVLVVLIIRALLRPLDELNRVVEDLSSAEGDLRQRLEIKGHDEFGQVSVNINKFIEKLHDIVKNSKAISSENASISEELSRTATEVVRNVEAESKIIAKTKESGSALARVIESSVEKATHSQEVLTKTQLDINTVKTQAQHLEEAMQATATKEQALAERLDTVSHNANEVKDVLNIIRDIADQTNLLALNAAIEAARAGEHGRGFAVVADEVRKLAERTQKSLVEIDATINIVVQSISDANGEIAQNAKEVNGLVDITGQLQHGVTSIDATVEKTIKDTGETVKSFIQTATQIQEMVKEIEKVNEISVSNVSSIDNVSQASEHLHGMTENLNNELGKFKS</sequence>
<evidence type="ECO:0000256" key="5">
    <source>
        <dbReference type="ARBA" id="ARBA00022989"/>
    </source>
</evidence>